<reference evidence="8 9" key="1">
    <citation type="journal article" date="2016" name="Nat. Commun.">
        <title>Thousands of microbial genomes shed light on interconnected biogeochemical processes in an aquifer system.</title>
        <authorList>
            <person name="Anantharaman K."/>
            <person name="Brown C.T."/>
            <person name="Hug L.A."/>
            <person name="Sharon I."/>
            <person name="Castelle C.J."/>
            <person name="Probst A.J."/>
            <person name="Thomas B.C."/>
            <person name="Singh A."/>
            <person name="Wilkins M.J."/>
            <person name="Karaoz U."/>
            <person name="Brodie E.L."/>
            <person name="Williams K.H."/>
            <person name="Hubbard S.S."/>
            <person name="Banfield J.F."/>
        </authorList>
    </citation>
    <scope>NUCLEOTIDE SEQUENCE [LARGE SCALE GENOMIC DNA]</scope>
</reference>
<dbReference type="Pfam" id="PF04138">
    <property type="entry name" value="GtrA_DPMS_TM"/>
    <property type="match status" value="1"/>
</dbReference>
<feature type="transmembrane region" description="Helical" evidence="6">
    <location>
        <begin position="12"/>
        <end position="34"/>
    </location>
</feature>
<gene>
    <name evidence="8" type="ORF">A3E29_01535</name>
</gene>
<feature type="domain" description="GtrA/DPMS transmembrane" evidence="7">
    <location>
        <begin position="13"/>
        <end position="137"/>
    </location>
</feature>
<accession>A0A1F5PM02</accession>
<dbReference type="InterPro" id="IPR051401">
    <property type="entry name" value="GtrA_CellWall_Glycosyl"/>
</dbReference>
<feature type="transmembrane region" description="Helical" evidence="6">
    <location>
        <begin position="118"/>
        <end position="137"/>
    </location>
</feature>
<evidence type="ECO:0000256" key="3">
    <source>
        <dbReference type="ARBA" id="ARBA00022692"/>
    </source>
</evidence>
<evidence type="ECO:0000256" key="1">
    <source>
        <dbReference type="ARBA" id="ARBA00004141"/>
    </source>
</evidence>
<keyword evidence="5 6" id="KW-0472">Membrane</keyword>
<evidence type="ECO:0000256" key="4">
    <source>
        <dbReference type="ARBA" id="ARBA00022989"/>
    </source>
</evidence>
<dbReference type="AlphaFoldDB" id="A0A1F5PM02"/>
<dbReference type="GO" id="GO:0005886">
    <property type="term" value="C:plasma membrane"/>
    <property type="evidence" value="ECO:0007669"/>
    <property type="project" value="TreeGrafter"/>
</dbReference>
<evidence type="ECO:0000313" key="8">
    <source>
        <dbReference type="EMBL" id="OGE90834.1"/>
    </source>
</evidence>
<comment type="caution">
    <text evidence="8">The sequence shown here is derived from an EMBL/GenBank/DDBJ whole genome shotgun (WGS) entry which is preliminary data.</text>
</comment>
<name>A0A1F5PM02_9BACT</name>
<dbReference type="GO" id="GO:0000271">
    <property type="term" value="P:polysaccharide biosynthetic process"/>
    <property type="evidence" value="ECO:0007669"/>
    <property type="project" value="InterPro"/>
</dbReference>
<evidence type="ECO:0000256" key="6">
    <source>
        <dbReference type="SAM" id="Phobius"/>
    </source>
</evidence>
<dbReference type="InterPro" id="IPR007267">
    <property type="entry name" value="GtrA_DPMS_TM"/>
</dbReference>
<protein>
    <recommendedName>
        <fullName evidence="7">GtrA/DPMS transmembrane domain-containing protein</fullName>
    </recommendedName>
</protein>
<dbReference type="PANTHER" id="PTHR38459:SF1">
    <property type="entry name" value="PROPHAGE BACTOPRENOL-LINKED GLUCOSE TRANSLOCASE HOMOLOG"/>
    <property type="match status" value="1"/>
</dbReference>
<comment type="similarity">
    <text evidence="2">Belongs to the GtrA family.</text>
</comment>
<keyword evidence="3 6" id="KW-0812">Transmembrane</keyword>
<organism evidence="8 9">
    <name type="scientific">Candidatus Doudnabacteria bacterium RIFCSPHIGHO2_12_FULL_48_16</name>
    <dbReference type="NCBI Taxonomy" id="1817838"/>
    <lineage>
        <taxon>Bacteria</taxon>
        <taxon>Candidatus Doudnaibacteriota</taxon>
    </lineage>
</organism>
<comment type="subcellular location">
    <subcellularLocation>
        <location evidence="1">Membrane</location>
        <topology evidence="1">Multi-pass membrane protein</topology>
    </subcellularLocation>
</comment>
<evidence type="ECO:0000256" key="5">
    <source>
        <dbReference type="ARBA" id="ARBA00023136"/>
    </source>
</evidence>
<feature type="transmembrane region" description="Helical" evidence="6">
    <location>
        <begin position="78"/>
        <end position="98"/>
    </location>
</feature>
<keyword evidence="4 6" id="KW-1133">Transmembrane helix</keyword>
<dbReference type="PANTHER" id="PTHR38459">
    <property type="entry name" value="PROPHAGE BACTOPRENOL-LINKED GLUCOSE TRANSLOCASE HOMOLOG"/>
    <property type="match status" value="1"/>
</dbReference>
<evidence type="ECO:0000256" key="2">
    <source>
        <dbReference type="ARBA" id="ARBA00009399"/>
    </source>
</evidence>
<dbReference type="Proteomes" id="UP000177682">
    <property type="component" value="Unassembled WGS sequence"/>
</dbReference>
<feature type="transmembrane region" description="Helical" evidence="6">
    <location>
        <begin position="40"/>
        <end position="58"/>
    </location>
</feature>
<evidence type="ECO:0000313" key="9">
    <source>
        <dbReference type="Proteomes" id="UP000177682"/>
    </source>
</evidence>
<evidence type="ECO:0000259" key="7">
    <source>
        <dbReference type="Pfam" id="PF04138"/>
    </source>
</evidence>
<dbReference type="EMBL" id="MFEY01000003">
    <property type="protein sequence ID" value="OGE90834.1"/>
    <property type="molecule type" value="Genomic_DNA"/>
</dbReference>
<proteinExistence type="inferred from homology"/>
<sequence length="139" mass="15538">MKTFGQLWRVVVVNLTSAGVDYSSLFLLSLVTGIVAGNGIIPLNVLSFTGGTFVSYYFNKRWSFADHSRFDHHRKFALFLLVAVLAVAVNTLVVRLVTTEIPSWPGLTDRQWLLLAKIAASAFSFTVNFIGYKFVVFKK</sequence>